<evidence type="ECO:0000313" key="3">
    <source>
        <dbReference type="Proteomes" id="UP000023152"/>
    </source>
</evidence>
<protein>
    <submittedName>
        <fullName evidence="2">Uncharacterized protein</fullName>
    </submittedName>
</protein>
<dbReference type="Proteomes" id="UP000023152">
    <property type="component" value="Unassembled WGS sequence"/>
</dbReference>
<dbReference type="EMBL" id="ASPP01022902">
    <property type="protein sequence ID" value="ETO10987.1"/>
    <property type="molecule type" value="Genomic_DNA"/>
</dbReference>
<keyword evidence="3" id="KW-1185">Reference proteome</keyword>
<accession>X6MC21</accession>
<organism evidence="2 3">
    <name type="scientific">Reticulomyxa filosa</name>
    <dbReference type="NCBI Taxonomy" id="46433"/>
    <lineage>
        <taxon>Eukaryota</taxon>
        <taxon>Sar</taxon>
        <taxon>Rhizaria</taxon>
        <taxon>Retaria</taxon>
        <taxon>Foraminifera</taxon>
        <taxon>Monothalamids</taxon>
        <taxon>Reticulomyxidae</taxon>
        <taxon>Reticulomyxa</taxon>
    </lineage>
</organism>
<keyword evidence="1" id="KW-1133">Transmembrane helix</keyword>
<comment type="caution">
    <text evidence="2">The sequence shown here is derived from an EMBL/GenBank/DDBJ whole genome shotgun (WGS) entry which is preliminary data.</text>
</comment>
<reference evidence="2 3" key="1">
    <citation type="journal article" date="2013" name="Curr. Biol.">
        <title>The Genome of the Foraminiferan Reticulomyxa filosa.</title>
        <authorList>
            <person name="Glockner G."/>
            <person name="Hulsmann N."/>
            <person name="Schleicher M."/>
            <person name="Noegel A.A."/>
            <person name="Eichinger L."/>
            <person name="Gallinger C."/>
            <person name="Pawlowski J."/>
            <person name="Sierra R."/>
            <person name="Euteneuer U."/>
            <person name="Pillet L."/>
            <person name="Moustafa A."/>
            <person name="Platzer M."/>
            <person name="Groth M."/>
            <person name="Szafranski K."/>
            <person name="Schliwa M."/>
        </authorList>
    </citation>
    <scope>NUCLEOTIDE SEQUENCE [LARGE SCALE GENOMIC DNA]</scope>
</reference>
<gene>
    <name evidence="2" type="ORF">RFI_26388</name>
</gene>
<keyword evidence="1" id="KW-0472">Membrane</keyword>
<sequence length="187" mass="22288">MLTTLKKLHIKVITTSKIFKKLINKIYQIVFVKEMTVSIVSFIVVKFYIDPLFQSFDKQIVGSKIRFLFNITPNLHEKKKTNSFEKMATTIGNENESRLNYHLQFVSTFVCPYVFCVWLVFEVVRRSIDPNHWIRSLHIKFGWINEFDKLLLIMLSLCLLFDNNYLFDVIIYIIIYTSNCLHDRYVP</sequence>
<dbReference type="AlphaFoldDB" id="X6MC21"/>
<proteinExistence type="predicted"/>
<keyword evidence="1" id="KW-0812">Transmembrane</keyword>
<feature type="transmembrane region" description="Helical" evidence="1">
    <location>
        <begin position="150"/>
        <end position="175"/>
    </location>
</feature>
<evidence type="ECO:0000313" key="2">
    <source>
        <dbReference type="EMBL" id="ETO10987.1"/>
    </source>
</evidence>
<name>X6MC21_RETFI</name>
<evidence type="ECO:0000256" key="1">
    <source>
        <dbReference type="SAM" id="Phobius"/>
    </source>
</evidence>
<feature type="transmembrane region" description="Helical" evidence="1">
    <location>
        <begin position="101"/>
        <end position="121"/>
    </location>
</feature>